<dbReference type="PANTHER" id="PTHR42983:SF1">
    <property type="entry name" value="IRON-MOLYBDENUM PROTEIN"/>
    <property type="match status" value="1"/>
</dbReference>
<dbReference type="InterPro" id="IPR003731">
    <property type="entry name" value="Di-Nase_FeMo-co_biosynth"/>
</dbReference>
<dbReference type="InterPro" id="IPR033913">
    <property type="entry name" value="MTH1175_dom"/>
</dbReference>
<dbReference type="EMBL" id="FOXR01000034">
    <property type="protein sequence ID" value="SFQ37923.1"/>
    <property type="molecule type" value="Genomic_DNA"/>
</dbReference>
<evidence type="ECO:0000313" key="2">
    <source>
        <dbReference type="EMBL" id="SFQ37923.1"/>
    </source>
</evidence>
<dbReference type="InterPro" id="IPR036105">
    <property type="entry name" value="DiNase_FeMo-co_biosyn_sf"/>
</dbReference>
<name>A0A1I5Y159_9FIRM</name>
<dbReference type="SUPFAM" id="SSF53146">
    <property type="entry name" value="Nitrogenase accessory factor-like"/>
    <property type="match status" value="1"/>
</dbReference>
<keyword evidence="3" id="KW-1185">Reference proteome</keyword>
<evidence type="ECO:0000259" key="1">
    <source>
        <dbReference type="Pfam" id="PF02579"/>
    </source>
</evidence>
<dbReference type="AlphaFoldDB" id="A0A1I5Y159"/>
<dbReference type="CDD" id="cd00851">
    <property type="entry name" value="MTH1175"/>
    <property type="match status" value="1"/>
</dbReference>
<dbReference type="Pfam" id="PF02579">
    <property type="entry name" value="Nitro_FeMo-Co"/>
    <property type="match status" value="1"/>
</dbReference>
<sequence length="110" mass="11925">MRCAIPTDQGYVSLHFGRCEKYVLIDIENGKVTTSRVIDNPGHSPGFIPRFLHDQGVNCILCGGIGKQAIQLLEEYGIDVITGVEGSIEEVIQKLLAGTLKGGASFCHHE</sequence>
<evidence type="ECO:0000313" key="3">
    <source>
        <dbReference type="Proteomes" id="UP000198577"/>
    </source>
</evidence>
<dbReference type="PANTHER" id="PTHR42983">
    <property type="entry name" value="DINITROGENASE IRON-MOLYBDENUM COFACTOR PROTEIN-RELATED"/>
    <property type="match status" value="1"/>
</dbReference>
<feature type="domain" description="Dinitrogenase iron-molybdenum cofactor biosynthesis" evidence="1">
    <location>
        <begin position="9"/>
        <end position="96"/>
    </location>
</feature>
<organism evidence="2 3">
    <name type="scientific">Caldicoprobacter faecalis</name>
    <dbReference type="NCBI Taxonomy" id="937334"/>
    <lineage>
        <taxon>Bacteria</taxon>
        <taxon>Bacillati</taxon>
        <taxon>Bacillota</taxon>
        <taxon>Clostridia</taxon>
        <taxon>Caldicoprobacterales</taxon>
        <taxon>Caldicoprobacteraceae</taxon>
        <taxon>Caldicoprobacter</taxon>
    </lineage>
</organism>
<proteinExistence type="predicted"/>
<dbReference type="OrthoDB" id="280278at2"/>
<reference evidence="2 3" key="1">
    <citation type="submission" date="2016-10" db="EMBL/GenBank/DDBJ databases">
        <authorList>
            <person name="de Groot N.N."/>
        </authorList>
    </citation>
    <scope>NUCLEOTIDE SEQUENCE [LARGE SCALE GENOMIC DNA]</scope>
    <source>
        <strain evidence="2 3">DSM 20678</strain>
    </source>
</reference>
<dbReference type="RefSeq" id="WP_092282704.1">
    <property type="nucleotide sequence ID" value="NZ_FOXR01000034.1"/>
</dbReference>
<dbReference type="Gene3D" id="3.30.420.130">
    <property type="entry name" value="Dinitrogenase iron-molybdenum cofactor biosynthesis domain"/>
    <property type="match status" value="1"/>
</dbReference>
<gene>
    <name evidence="2" type="ORF">SAMN05444406_1344</name>
</gene>
<accession>A0A1I5Y159</accession>
<dbReference type="STRING" id="937334.SAMN05444406_1344"/>
<protein>
    <submittedName>
        <fullName evidence="2">Predicted Fe-Mo cluster-binding protein, NifX family</fullName>
    </submittedName>
</protein>
<dbReference type="Proteomes" id="UP000198577">
    <property type="component" value="Unassembled WGS sequence"/>
</dbReference>